<dbReference type="EMBL" id="JAVREL010000002">
    <property type="protein sequence ID" value="MDT0341764.1"/>
    <property type="molecule type" value="Genomic_DNA"/>
</dbReference>
<organism evidence="2 3">
    <name type="scientific">Streptomyces litchfieldiae</name>
    <dbReference type="NCBI Taxonomy" id="3075543"/>
    <lineage>
        <taxon>Bacteria</taxon>
        <taxon>Bacillati</taxon>
        <taxon>Actinomycetota</taxon>
        <taxon>Actinomycetes</taxon>
        <taxon>Kitasatosporales</taxon>
        <taxon>Streptomycetaceae</taxon>
        <taxon>Streptomyces</taxon>
    </lineage>
</organism>
<protein>
    <submittedName>
        <fullName evidence="2">Uncharacterized protein</fullName>
    </submittedName>
</protein>
<dbReference type="Proteomes" id="UP001183246">
    <property type="component" value="Unassembled WGS sequence"/>
</dbReference>
<evidence type="ECO:0000256" key="1">
    <source>
        <dbReference type="SAM" id="MobiDB-lite"/>
    </source>
</evidence>
<proteinExistence type="predicted"/>
<accession>A0ABU2MJK2</accession>
<sequence length="246" mass="27044">MAARTGEFRVALADGRVRDEAEGGQPEAASEAEETTGDEAGAKPEAETAKPPKSYRMITPTDWFRVPLRSEEKRLKSVRALVDHAYPNRDEFATKRHELRDLLTNVMNTAAERGAIEIYLSTHATLGVPIPASLLVTAEPEDPSLPGPMPAELLADGLRSKHKNDADVSIVKLLSGEAVRCRRQELSEDSKELGQPQERPNTLLEFYLPVPNSTAWLVLTFSAPLPELADAQVQMFDAIAGSFRWS</sequence>
<reference evidence="3" key="1">
    <citation type="submission" date="2023-07" db="EMBL/GenBank/DDBJ databases">
        <title>30 novel species of actinomycetes from the DSMZ collection.</title>
        <authorList>
            <person name="Nouioui I."/>
        </authorList>
    </citation>
    <scope>NUCLEOTIDE SEQUENCE [LARGE SCALE GENOMIC DNA]</scope>
    <source>
        <strain evidence="3">DSM 44938</strain>
    </source>
</reference>
<keyword evidence="3" id="KW-1185">Reference proteome</keyword>
<evidence type="ECO:0000313" key="2">
    <source>
        <dbReference type="EMBL" id="MDT0341764.1"/>
    </source>
</evidence>
<name>A0ABU2MJK2_9ACTN</name>
<gene>
    <name evidence="2" type="ORF">RM590_03780</name>
</gene>
<feature type="region of interest" description="Disordered" evidence="1">
    <location>
        <begin position="1"/>
        <end position="54"/>
    </location>
</feature>
<dbReference type="RefSeq" id="WP_311702913.1">
    <property type="nucleotide sequence ID" value="NZ_JAVREL010000002.1"/>
</dbReference>
<feature type="compositionally biased region" description="Basic and acidic residues" evidence="1">
    <location>
        <begin position="40"/>
        <end position="50"/>
    </location>
</feature>
<evidence type="ECO:0000313" key="3">
    <source>
        <dbReference type="Proteomes" id="UP001183246"/>
    </source>
</evidence>
<comment type="caution">
    <text evidence="2">The sequence shown here is derived from an EMBL/GenBank/DDBJ whole genome shotgun (WGS) entry which is preliminary data.</text>
</comment>